<sequence>MGWHLLGRCFFLFLMQCRNQSFSFALVGSHVTLTLNPKALHIFNKSCRRKNLHYIPESLMIEPFP</sequence>
<reference evidence="2" key="2">
    <citation type="journal article" date="2015" name="Data Brief">
        <title>Shoot transcriptome of the giant reed, Arundo donax.</title>
        <authorList>
            <person name="Barrero R.A."/>
            <person name="Guerrero F.D."/>
            <person name="Moolhuijzen P."/>
            <person name="Goolsby J.A."/>
            <person name="Tidwell J."/>
            <person name="Bellgard S.E."/>
            <person name="Bellgard M.I."/>
        </authorList>
    </citation>
    <scope>NUCLEOTIDE SEQUENCE</scope>
    <source>
        <tissue evidence="2">Shoot tissue taken approximately 20 cm above the soil surface</tissue>
    </source>
</reference>
<accession>A0A0A9FZ12</accession>
<name>A0A0A9FZ12_ARUDO</name>
<evidence type="ECO:0000313" key="2">
    <source>
        <dbReference type="EMBL" id="JAE17512.1"/>
    </source>
</evidence>
<keyword evidence="1" id="KW-0732">Signal</keyword>
<feature type="chain" id="PRO_5002047579" description="Secreted protein" evidence="1">
    <location>
        <begin position="22"/>
        <end position="65"/>
    </location>
</feature>
<protein>
    <recommendedName>
        <fullName evidence="3">Secreted protein</fullName>
    </recommendedName>
</protein>
<organism evidence="2">
    <name type="scientific">Arundo donax</name>
    <name type="common">Giant reed</name>
    <name type="synonym">Donax arundinaceus</name>
    <dbReference type="NCBI Taxonomy" id="35708"/>
    <lineage>
        <taxon>Eukaryota</taxon>
        <taxon>Viridiplantae</taxon>
        <taxon>Streptophyta</taxon>
        <taxon>Embryophyta</taxon>
        <taxon>Tracheophyta</taxon>
        <taxon>Spermatophyta</taxon>
        <taxon>Magnoliopsida</taxon>
        <taxon>Liliopsida</taxon>
        <taxon>Poales</taxon>
        <taxon>Poaceae</taxon>
        <taxon>PACMAD clade</taxon>
        <taxon>Arundinoideae</taxon>
        <taxon>Arundineae</taxon>
        <taxon>Arundo</taxon>
    </lineage>
</organism>
<evidence type="ECO:0008006" key="3">
    <source>
        <dbReference type="Google" id="ProtNLM"/>
    </source>
</evidence>
<reference evidence="2" key="1">
    <citation type="submission" date="2014-09" db="EMBL/GenBank/DDBJ databases">
        <authorList>
            <person name="Magalhaes I.L.F."/>
            <person name="Oliveira U."/>
            <person name="Santos F.R."/>
            <person name="Vidigal T.H.D.A."/>
            <person name="Brescovit A.D."/>
            <person name="Santos A.J."/>
        </authorList>
    </citation>
    <scope>NUCLEOTIDE SEQUENCE</scope>
    <source>
        <tissue evidence="2">Shoot tissue taken approximately 20 cm above the soil surface</tissue>
    </source>
</reference>
<feature type="signal peptide" evidence="1">
    <location>
        <begin position="1"/>
        <end position="21"/>
    </location>
</feature>
<evidence type="ECO:0000256" key="1">
    <source>
        <dbReference type="SAM" id="SignalP"/>
    </source>
</evidence>
<proteinExistence type="predicted"/>
<dbReference type="EMBL" id="GBRH01180384">
    <property type="protein sequence ID" value="JAE17512.1"/>
    <property type="molecule type" value="Transcribed_RNA"/>
</dbReference>
<dbReference type="AlphaFoldDB" id="A0A0A9FZ12"/>